<accession>A0A0D8YGF6</accession>
<gene>
    <name evidence="3" type="ORF">DICVIV_00195</name>
</gene>
<feature type="region of interest" description="Disordered" evidence="1">
    <location>
        <begin position="226"/>
        <end position="283"/>
    </location>
</feature>
<keyword evidence="2" id="KW-0812">Transmembrane</keyword>
<evidence type="ECO:0000313" key="3">
    <source>
        <dbReference type="EMBL" id="KJH53766.1"/>
    </source>
</evidence>
<feature type="transmembrane region" description="Helical" evidence="2">
    <location>
        <begin position="49"/>
        <end position="72"/>
    </location>
</feature>
<dbReference type="AlphaFoldDB" id="A0A0D8YGF6"/>
<name>A0A0D8YGF6_DICVI</name>
<feature type="region of interest" description="Disordered" evidence="1">
    <location>
        <begin position="317"/>
        <end position="336"/>
    </location>
</feature>
<reference evidence="3 4" key="1">
    <citation type="submission" date="2013-11" db="EMBL/GenBank/DDBJ databases">
        <title>Draft genome of the bovine lungworm Dictyocaulus viviparus.</title>
        <authorList>
            <person name="Mitreva M."/>
        </authorList>
    </citation>
    <scope>NUCLEOTIDE SEQUENCE [LARGE SCALE GENOMIC DNA]</scope>
    <source>
        <strain evidence="3 4">HannoverDv2000</strain>
    </source>
</reference>
<evidence type="ECO:0000256" key="2">
    <source>
        <dbReference type="SAM" id="Phobius"/>
    </source>
</evidence>
<evidence type="ECO:0000256" key="1">
    <source>
        <dbReference type="SAM" id="MobiDB-lite"/>
    </source>
</evidence>
<feature type="compositionally biased region" description="Basic and acidic residues" evidence="1">
    <location>
        <begin position="233"/>
        <end position="246"/>
    </location>
</feature>
<keyword evidence="4" id="KW-1185">Reference proteome</keyword>
<feature type="transmembrane region" description="Helical" evidence="2">
    <location>
        <begin position="12"/>
        <end position="29"/>
    </location>
</feature>
<proteinExistence type="predicted"/>
<dbReference type="Proteomes" id="UP000053766">
    <property type="component" value="Unassembled WGS sequence"/>
</dbReference>
<sequence length="336" mass="36652">MSFFASLMKFSIYTIIIITISIVIIAVKADNFTINENERQHLVFGHLTITATVVISVATVILTIFTAMACYIDFRNVRKEIGNLEVFDDFYNEQSSMERDTRVISRSERRSLRVDDSAASLSAAAVKPTDLAVEASQVPKVAALTPRRDAQAKQARIIEAIYQASGRDVPAMYRSEKKPGEKIVVPAAVQQTLEGIADRDAISDASPTASPTRFFRTVKKSLSMNIQSTLSPKDPRSNLSDEKKQTDVTASPVTTTIEHLTSTTETTTSVIPPVTLTQPSTNTTVTAIKPATTTSQPIQNDSPDNLSTVTPSVISTASTAPTKEPFNEGESFFLLR</sequence>
<organism evidence="3 4">
    <name type="scientific">Dictyocaulus viviparus</name>
    <name type="common">Bovine lungworm</name>
    <dbReference type="NCBI Taxonomy" id="29172"/>
    <lineage>
        <taxon>Eukaryota</taxon>
        <taxon>Metazoa</taxon>
        <taxon>Ecdysozoa</taxon>
        <taxon>Nematoda</taxon>
        <taxon>Chromadorea</taxon>
        <taxon>Rhabditida</taxon>
        <taxon>Rhabditina</taxon>
        <taxon>Rhabditomorpha</taxon>
        <taxon>Strongyloidea</taxon>
        <taxon>Metastrongylidae</taxon>
        <taxon>Dictyocaulus</taxon>
    </lineage>
</organism>
<protein>
    <submittedName>
        <fullName evidence="3">Uncharacterized protein</fullName>
    </submittedName>
</protein>
<reference evidence="4" key="2">
    <citation type="journal article" date="2016" name="Sci. Rep.">
        <title>Dictyocaulus viviparus genome, variome and transcriptome elucidate lungworm biology and support future intervention.</title>
        <authorList>
            <person name="McNulty S.N."/>
            <person name="Strube C."/>
            <person name="Rosa B.A."/>
            <person name="Martin J.C."/>
            <person name="Tyagi R."/>
            <person name="Choi Y.J."/>
            <person name="Wang Q."/>
            <person name="Hallsworth Pepin K."/>
            <person name="Zhang X."/>
            <person name="Ozersky P."/>
            <person name="Wilson R.K."/>
            <person name="Sternberg P.W."/>
            <person name="Gasser R.B."/>
            <person name="Mitreva M."/>
        </authorList>
    </citation>
    <scope>NUCLEOTIDE SEQUENCE [LARGE SCALE GENOMIC DNA]</scope>
    <source>
        <strain evidence="4">HannoverDv2000</strain>
    </source>
</reference>
<feature type="compositionally biased region" description="Low complexity" evidence="1">
    <location>
        <begin position="254"/>
        <end position="283"/>
    </location>
</feature>
<keyword evidence="2" id="KW-1133">Transmembrane helix</keyword>
<dbReference type="OrthoDB" id="5875647at2759"/>
<dbReference type="EMBL" id="KN716150">
    <property type="protein sequence ID" value="KJH53766.1"/>
    <property type="molecule type" value="Genomic_DNA"/>
</dbReference>
<evidence type="ECO:0000313" key="4">
    <source>
        <dbReference type="Proteomes" id="UP000053766"/>
    </source>
</evidence>
<keyword evidence="2" id="KW-0472">Membrane</keyword>